<feature type="transmembrane region" description="Helical" evidence="1">
    <location>
        <begin position="52"/>
        <end position="73"/>
    </location>
</feature>
<evidence type="ECO:0000313" key="5">
    <source>
        <dbReference type="Proteomes" id="UP001204798"/>
    </source>
</evidence>
<feature type="transmembrane region" description="Helical" evidence="1">
    <location>
        <begin position="85"/>
        <end position="103"/>
    </location>
</feature>
<feature type="domain" description="DUF6784" evidence="2">
    <location>
        <begin position="558"/>
        <end position="652"/>
    </location>
</feature>
<feature type="transmembrane region" description="Helical" evidence="1">
    <location>
        <begin position="584"/>
        <end position="607"/>
    </location>
</feature>
<gene>
    <name evidence="4" type="ORF">M2350_000353</name>
</gene>
<keyword evidence="1" id="KW-0472">Membrane</keyword>
<feature type="transmembrane region" description="Helical" evidence="1">
    <location>
        <begin position="294"/>
        <end position="315"/>
    </location>
</feature>
<feature type="domain" description="DUF6785" evidence="3">
    <location>
        <begin position="18"/>
        <end position="521"/>
    </location>
</feature>
<feature type="transmembrane region" description="Helical" evidence="1">
    <location>
        <begin position="266"/>
        <end position="287"/>
    </location>
</feature>
<sequence>MQRLDVRVEREQLQGLSLRALLIGLVFGVCAVLIVSYAELVVKEIQIAICQFNPLALGLLAVLVALNGLVSWVFRRPFLRPHEILIVYTMTVLAAMIASRGLMEKLLPALVAINYFANPQNRWAEAFFPHIPKWLVPFDPKGMEAQPPAKYFYEGSKGVVVWDEWLMPLLAWSVVVAGVWMCFLAIATIWRRQWADHEKLNFPLTQPPLQLIEPSNRSNLLRSRLAWMGFAISAFVFFVNGLNRLYPAIPQIRVSWTLNDYLTDRPFNAIFFTPVYTSYAAVGFAYFLPTQLLFSLWFFFWLTRLQDIALSWLGYEHMLVNMPLYPTRLYIGYQVLGAYLVLVWFFWRAALPYLRQVLGKTFGRSEVDDSNELMPYRSAVILGMFGLIVAIVWGIAAGLSLTIAIVEFSVYLGIVVLVMARSVAEGGLMMTETSFRPIDLMRLFVPKHQLGARNLTILGFTDAVFTRDLRGLLVTPLLDSLKMSESVRLRRRSLLLPAVLAMVVGFVTAAIYQLKLPYTYGALTMYWYAYQGNPRWAFEDHIGSILGQDNPPGYIRGFFIASVVLTYGMVVARSHFWWFPFHPLAYALSASWTMIVFWFPIFLAWLIKTLILRYAGIRAFHRYAPFFVGLIYGEFFMAVVWATHSLITRKPAPFFPWP</sequence>
<dbReference type="EMBL" id="JANUCP010000001">
    <property type="protein sequence ID" value="MCS3917956.1"/>
    <property type="molecule type" value="Genomic_DNA"/>
</dbReference>
<name>A0ABT2EJ35_9BACT</name>
<comment type="caution">
    <text evidence="4">The sequence shown here is derived from an EMBL/GenBank/DDBJ whole genome shotgun (WGS) entry which is preliminary data.</text>
</comment>
<dbReference type="Proteomes" id="UP001204798">
    <property type="component" value="Unassembled WGS sequence"/>
</dbReference>
<dbReference type="InterPro" id="IPR046711">
    <property type="entry name" value="DUF6784"/>
</dbReference>
<evidence type="ECO:0000259" key="3">
    <source>
        <dbReference type="Pfam" id="PF20581"/>
    </source>
</evidence>
<reference evidence="4 5" key="1">
    <citation type="submission" date="2022-08" db="EMBL/GenBank/DDBJ databases">
        <title>Bacterial and archaeal communities from various locations to study Microbial Dark Matter (Phase II).</title>
        <authorList>
            <person name="Stepanauskas R."/>
        </authorList>
    </citation>
    <scope>NUCLEOTIDE SEQUENCE [LARGE SCALE GENOMIC DNA]</scope>
    <source>
        <strain evidence="4 5">PD1</strain>
    </source>
</reference>
<feature type="transmembrane region" description="Helical" evidence="1">
    <location>
        <begin position="627"/>
        <end position="647"/>
    </location>
</feature>
<dbReference type="InterPro" id="IPR046712">
    <property type="entry name" value="DUF6785"/>
</dbReference>
<dbReference type="Pfam" id="PF20581">
    <property type="entry name" value="DUF6785"/>
    <property type="match status" value="1"/>
</dbReference>
<dbReference type="RefSeq" id="WP_259092864.1">
    <property type="nucleotide sequence ID" value="NZ_CP130454.1"/>
</dbReference>
<feature type="transmembrane region" description="Helical" evidence="1">
    <location>
        <begin position="335"/>
        <end position="354"/>
    </location>
</feature>
<keyword evidence="1" id="KW-1133">Transmembrane helix</keyword>
<dbReference type="Pfam" id="PF20580">
    <property type="entry name" value="DUF6784"/>
    <property type="match status" value="1"/>
</dbReference>
<organism evidence="4 5">
    <name type="scientific">Candidatus Fervidibacter sacchari</name>
    <dbReference type="NCBI Taxonomy" id="1448929"/>
    <lineage>
        <taxon>Bacteria</taxon>
        <taxon>Candidatus Fervidibacterota</taxon>
        <taxon>Candidatus Fervidibacter</taxon>
    </lineage>
</organism>
<keyword evidence="5" id="KW-1185">Reference proteome</keyword>
<evidence type="ECO:0000313" key="4">
    <source>
        <dbReference type="EMBL" id="MCS3917956.1"/>
    </source>
</evidence>
<feature type="transmembrane region" description="Helical" evidence="1">
    <location>
        <begin position="20"/>
        <end position="40"/>
    </location>
</feature>
<accession>A0ABT2EJ35</accession>
<feature type="transmembrane region" description="Helical" evidence="1">
    <location>
        <begin position="169"/>
        <end position="190"/>
    </location>
</feature>
<feature type="transmembrane region" description="Helical" evidence="1">
    <location>
        <begin position="225"/>
        <end position="246"/>
    </location>
</feature>
<proteinExistence type="predicted"/>
<feature type="transmembrane region" description="Helical" evidence="1">
    <location>
        <begin position="401"/>
        <end position="420"/>
    </location>
</feature>
<feature type="transmembrane region" description="Helical" evidence="1">
    <location>
        <begin position="494"/>
        <end position="514"/>
    </location>
</feature>
<evidence type="ECO:0000256" key="1">
    <source>
        <dbReference type="SAM" id="Phobius"/>
    </source>
</evidence>
<protein>
    <submittedName>
        <fullName evidence="4">Uncharacterized protein</fullName>
    </submittedName>
</protein>
<feature type="transmembrane region" description="Helical" evidence="1">
    <location>
        <begin position="375"/>
        <end position="395"/>
    </location>
</feature>
<evidence type="ECO:0000259" key="2">
    <source>
        <dbReference type="Pfam" id="PF20580"/>
    </source>
</evidence>
<keyword evidence="1" id="KW-0812">Transmembrane</keyword>